<dbReference type="PANTHER" id="PTHR21493">
    <property type="entry name" value="CGI-141-RELATED/LIPASE CONTAINING PROTEIN"/>
    <property type="match status" value="1"/>
</dbReference>
<reference evidence="8 9" key="1">
    <citation type="journal article" date="2015" name="Genome Biol. Evol.">
        <title>Phylogenomic analyses indicate that early fungi evolved digesting cell walls of algal ancestors of land plants.</title>
        <authorList>
            <person name="Chang Y."/>
            <person name="Wang S."/>
            <person name="Sekimoto S."/>
            <person name="Aerts A.L."/>
            <person name="Choi C."/>
            <person name="Clum A."/>
            <person name="LaButti K.M."/>
            <person name="Lindquist E.A."/>
            <person name="Yee Ngan C."/>
            <person name="Ohm R.A."/>
            <person name="Salamov A.A."/>
            <person name="Grigoriev I.V."/>
            <person name="Spatafora J.W."/>
            <person name="Berbee M.L."/>
        </authorList>
    </citation>
    <scope>NUCLEOTIDE SEQUENCE [LARGE SCALE GENOMIC DNA]</scope>
    <source>
        <strain evidence="8 9">NRRL 28638</strain>
    </source>
</reference>
<dbReference type="AlphaFoldDB" id="A0A137PAT0"/>
<gene>
    <name evidence="8" type="ORF">CONCODRAFT_78004</name>
</gene>
<feature type="transmembrane region" description="Helical" evidence="7">
    <location>
        <begin position="34"/>
        <end position="55"/>
    </location>
</feature>
<dbReference type="GO" id="GO:0000139">
    <property type="term" value="C:Golgi membrane"/>
    <property type="evidence" value="ECO:0007669"/>
    <property type="project" value="UniProtKB-SubCell"/>
</dbReference>
<dbReference type="InterPro" id="IPR045176">
    <property type="entry name" value="Got1"/>
</dbReference>
<dbReference type="GO" id="GO:0000137">
    <property type="term" value="C:Golgi cis cisterna"/>
    <property type="evidence" value="ECO:0007669"/>
    <property type="project" value="TreeGrafter"/>
</dbReference>
<name>A0A137PAT0_CONC2</name>
<evidence type="ECO:0000256" key="3">
    <source>
        <dbReference type="ARBA" id="ARBA00022989"/>
    </source>
</evidence>
<evidence type="ECO:0000256" key="5">
    <source>
        <dbReference type="ARBA" id="ARBA00023136"/>
    </source>
</evidence>
<dbReference type="GO" id="GO:0005783">
    <property type="term" value="C:endoplasmic reticulum"/>
    <property type="evidence" value="ECO:0007669"/>
    <property type="project" value="TreeGrafter"/>
</dbReference>
<feature type="transmembrane region" description="Helical" evidence="7">
    <location>
        <begin position="67"/>
        <end position="93"/>
    </location>
</feature>
<dbReference type="InterPro" id="IPR007305">
    <property type="entry name" value="Vesicle_transpt_Got1/SFT2"/>
</dbReference>
<accession>A0A137PAT0</accession>
<evidence type="ECO:0000256" key="1">
    <source>
        <dbReference type="ARBA" id="ARBA00004653"/>
    </source>
</evidence>
<dbReference type="OrthoDB" id="204784at2759"/>
<dbReference type="GO" id="GO:0005829">
    <property type="term" value="C:cytosol"/>
    <property type="evidence" value="ECO:0007669"/>
    <property type="project" value="GOC"/>
</dbReference>
<comment type="subcellular location">
    <subcellularLocation>
        <location evidence="1">Golgi apparatus membrane</location>
        <topology evidence="1">Multi-pass membrane protein</topology>
    </subcellularLocation>
</comment>
<proteinExistence type="inferred from homology"/>
<dbReference type="OMA" id="MWLTDAQ"/>
<feature type="transmembrane region" description="Helical" evidence="7">
    <location>
        <begin position="99"/>
        <end position="119"/>
    </location>
</feature>
<evidence type="ECO:0000256" key="7">
    <source>
        <dbReference type="SAM" id="Phobius"/>
    </source>
</evidence>
<keyword evidence="3 7" id="KW-1133">Transmembrane helix</keyword>
<dbReference type="Pfam" id="PF04178">
    <property type="entry name" value="Got1"/>
    <property type="match status" value="1"/>
</dbReference>
<keyword evidence="9" id="KW-1185">Reference proteome</keyword>
<feature type="transmembrane region" description="Helical" evidence="7">
    <location>
        <begin position="9"/>
        <end position="28"/>
    </location>
</feature>
<evidence type="ECO:0000256" key="6">
    <source>
        <dbReference type="ARBA" id="ARBA00025799"/>
    </source>
</evidence>
<dbReference type="EMBL" id="KQ964461">
    <property type="protein sequence ID" value="KXN72042.1"/>
    <property type="molecule type" value="Genomic_DNA"/>
</dbReference>
<evidence type="ECO:0000313" key="9">
    <source>
        <dbReference type="Proteomes" id="UP000070444"/>
    </source>
</evidence>
<protein>
    <submittedName>
        <fullName evidence="8">Got1-domain-containing protein</fullName>
    </submittedName>
</protein>
<keyword evidence="4" id="KW-0333">Golgi apparatus</keyword>
<dbReference type="GO" id="GO:0030134">
    <property type="term" value="C:COPII-coated ER to Golgi transport vesicle"/>
    <property type="evidence" value="ECO:0007669"/>
    <property type="project" value="TreeGrafter"/>
</dbReference>
<evidence type="ECO:0000313" key="8">
    <source>
        <dbReference type="EMBL" id="KXN72042.1"/>
    </source>
</evidence>
<keyword evidence="5 7" id="KW-0472">Membrane</keyword>
<dbReference type="Proteomes" id="UP000070444">
    <property type="component" value="Unassembled WGS sequence"/>
</dbReference>
<evidence type="ECO:0000256" key="4">
    <source>
        <dbReference type="ARBA" id="ARBA00023034"/>
    </source>
</evidence>
<dbReference type="PANTHER" id="PTHR21493:SF9">
    <property type="entry name" value="GOLGI TRANSPORT PROTEIN 1-RELATED"/>
    <property type="match status" value="1"/>
</dbReference>
<organism evidence="8 9">
    <name type="scientific">Conidiobolus coronatus (strain ATCC 28846 / CBS 209.66 / NRRL 28638)</name>
    <name type="common">Delacroixia coronata</name>
    <dbReference type="NCBI Taxonomy" id="796925"/>
    <lineage>
        <taxon>Eukaryota</taxon>
        <taxon>Fungi</taxon>
        <taxon>Fungi incertae sedis</taxon>
        <taxon>Zoopagomycota</taxon>
        <taxon>Entomophthoromycotina</taxon>
        <taxon>Entomophthoromycetes</taxon>
        <taxon>Entomophthorales</taxon>
        <taxon>Ancylistaceae</taxon>
        <taxon>Conidiobolus</taxon>
    </lineage>
</organism>
<keyword evidence="2 7" id="KW-0812">Transmembrane</keyword>
<dbReference type="GO" id="GO:0042147">
    <property type="term" value="P:retrograde transport, endosome to Golgi"/>
    <property type="evidence" value="ECO:0007669"/>
    <property type="project" value="InterPro"/>
</dbReference>
<dbReference type="STRING" id="796925.A0A137PAT0"/>
<sequence>MWLSDTQKIGVGLTSFGLFFMFLGVPLFDSALIVIGNLLFLAGLSAIMGFDRTIVFFSRRDRLKGTICFVVGILLLFVTWAPIGFAVEFFGFLNLFGDFFPLIVNFLRGLPLIGTFLCLPGVSRIVDQFAGSKQSPV</sequence>
<dbReference type="GO" id="GO:0006888">
    <property type="term" value="P:endoplasmic reticulum to Golgi vesicle-mediated transport"/>
    <property type="evidence" value="ECO:0007669"/>
    <property type="project" value="InterPro"/>
</dbReference>
<comment type="similarity">
    <text evidence="6">Belongs to the GOT1 family.</text>
</comment>
<evidence type="ECO:0000256" key="2">
    <source>
        <dbReference type="ARBA" id="ARBA00022692"/>
    </source>
</evidence>